<name>A0A0N5BIJ7_STREA</name>
<keyword evidence="1" id="KW-1185">Reference proteome</keyword>
<dbReference type="Proteomes" id="UP000046392">
    <property type="component" value="Unplaced"/>
</dbReference>
<evidence type="ECO:0000313" key="2">
    <source>
        <dbReference type="WBParaSite" id="SPAL_0000577900.1"/>
    </source>
</evidence>
<proteinExistence type="predicted"/>
<protein>
    <submittedName>
        <fullName evidence="2">Reverse transcriptase</fullName>
    </submittedName>
</protein>
<evidence type="ECO:0000313" key="1">
    <source>
        <dbReference type="Proteomes" id="UP000046392"/>
    </source>
</evidence>
<sequence>MVDVCSRKLYARFIKDLKKTTILKSILEICGDNPPEYIKADISRYYRAIEDDMIKILENTRYKGMLWAGSYHKTGNTFDERAIRTIE</sequence>
<dbReference type="WBParaSite" id="SPAL_0000577900.1">
    <property type="protein sequence ID" value="SPAL_0000577900.1"/>
    <property type="gene ID" value="SPAL_0000577900"/>
</dbReference>
<reference evidence="2" key="1">
    <citation type="submission" date="2017-02" db="UniProtKB">
        <authorList>
            <consortium name="WormBaseParasite"/>
        </authorList>
    </citation>
    <scope>IDENTIFICATION</scope>
</reference>
<organism evidence="1 2">
    <name type="scientific">Strongyloides papillosus</name>
    <name type="common">Intestinal threadworm</name>
    <dbReference type="NCBI Taxonomy" id="174720"/>
    <lineage>
        <taxon>Eukaryota</taxon>
        <taxon>Metazoa</taxon>
        <taxon>Ecdysozoa</taxon>
        <taxon>Nematoda</taxon>
        <taxon>Chromadorea</taxon>
        <taxon>Rhabditida</taxon>
        <taxon>Tylenchina</taxon>
        <taxon>Panagrolaimomorpha</taxon>
        <taxon>Strongyloidoidea</taxon>
        <taxon>Strongyloididae</taxon>
        <taxon>Strongyloides</taxon>
    </lineage>
</organism>
<dbReference type="AlphaFoldDB" id="A0A0N5BIJ7"/>
<accession>A0A0N5BIJ7</accession>